<reference evidence="1 2" key="1">
    <citation type="submission" date="2019-07" db="EMBL/GenBank/DDBJ databases">
        <authorList>
            <person name="Zhao L.H."/>
        </authorList>
    </citation>
    <scope>NUCLEOTIDE SEQUENCE [LARGE SCALE GENOMIC DNA]</scope>
    <source>
        <strain evidence="1 2">Co35</strain>
    </source>
</reference>
<evidence type="ECO:0000313" key="1">
    <source>
        <dbReference type="EMBL" id="TSD58155.1"/>
    </source>
</evidence>
<dbReference type="AlphaFoldDB" id="A0A554RVT4"/>
<gene>
    <name evidence="1" type="ORF">FNM00_14700</name>
</gene>
<dbReference type="EMBL" id="VLNT01000015">
    <property type="protein sequence ID" value="TSD58155.1"/>
    <property type="molecule type" value="Genomic_DNA"/>
</dbReference>
<evidence type="ECO:0000313" key="2">
    <source>
        <dbReference type="Proteomes" id="UP000316988"/>
    </source>
</evidence>
<sequence>MYEATLLPPEIAAPEQLTRAVANDAVLYVTAATQQLRSLAALVALGSEIVLTGWSVTRTLAEHCGRAAWLLSPDVTPTGRVARFYMERIVSIHMARLAAEKIGERGYAKELKREREVILAQARQVFPDIDLFTVEKLNDWEVGGEPYAGLSKVLNLFGESHLDANGLYDTLSSFTHPSLHRLRAQTQIKQLDDRVHHAFVAEPDVIHWQLATASMCVYGAAQHAVGYLDIDPALLEEWADRHPRLLKWARETEEAAEQTTED</sequence>
<dbReference type="Proteomes" id="UP000316988">
    <property type="component" value="Unassembled WGS sequence"/>
</dbReference>
<proteinExistence type="predicted"/>
<accession>A0A554RVT4</accession>
<name>A0A554RVT4_9ACTN</name>
<dbReference type="OrthoDB" id="5195179at2"/>
<keyword evidence="2" id="KW-1185">Reference proteome</keyword>
<comment type="caution">
    <text evidence="1">The sequence shown here is derived from an EMBL/GenBank/DDBJ whole genome shotgun (WGS) entry which is preliminary data.</text>
</comment>
<organism evidence="1 2">
    <name type="scientific">Aeromicrobium piscarium</name>
    <dbReference type="NCBI Taxonomy" id="2590901"/>
    <lineage>
        <taxon>Bacteria</taxon>
        <taxon>Bacillati</taxon>
        <taxon>Actinomycetota</taxon>
        <taxon>Actinomycetes</taxon>
        <taxon>Propionibacteriales</taxon>
        <taxon>Nocardioidaceae</taxon>
        <taxon>Aeromicrobium</taxon>
    </lineage>
</organism>
<protein>
    <submittedName>
        <fullName evidence="1">Uncharacterized protein</fullName>
    </submittedName>
</protein>
<dbReference type="RefSeq" id="WP_143914308.1">
    <property type="nucleotide sequence ID" value="NZ_VLNT01000015.1"/>
</dbReference>